<dbReference type="GO" id="GO:0008324">
    <property type="term" value="F:monoatomic cation transmembrane transporter activity"/>
    <property type="evidence" value="ECO:0007669"/>
    <property type="project" value="InterPro"/>
</dbReference>
<dbReference type="EMBL" id="BSEC01000001">
    <property type="protein sequence ID" value="GLI95060.1"/>
    <property type="molecule type" value="Genomic_DNA"/>
</dbReference>
<dbReference type="GO" id="GO:0005886">
    <property type="term" value="C:plasma membrane"/>
    <property type="evidence" value="ECO:0007669"/>
    <property type="project" value="UniProtKB-SubCell"/>
</dbReference>
<name>A0A9W6LTT3_9HYPH</name>
<proteinExistence type="inferred from homology"/>
<dbReference type="Proteomes" id="UP001144323">
    <property type="component" value="Unassembled WGS sequence"/>
</dbReference>
<keyword evidence="5" id="KW-1133">Transmembrane helix</keyword>
<keyword evidence="8" id="KW-1185">Reference proteome</keyword>
<comment type="similarity">
    <text evidence="2">Belongs to the CPA3 antiporters (TC 2.A.63) subunit E family.</text>
</comment>
<dbReference type="AlphaFoldDB" id="A0A9W6LTT3"/>
<keyword evidence="3" id="KW-1003">Cell membrane</keyword>
<reference evidence="7" key="1">
    <citation type="journal article" date="2023" name="Int. J. Syst. Evol. Microbiol.">
        <title>Methylocystis iwaonis sp. nov., a type II methane-oxidizing bacterium from surface soil of a rice paddy field in Japan, and emended description of the genus Methylocystis (ex Whittenbury et al. 1970) Bowman et al. 1993.</title>
        <authorList>
            <person name="Kaise H."/>
            <person name="Sawadogo J.B."/>
            <person name="Alam M.S."/>
            <person name="Ueno C."/>
            <person name="Dianou D."/>
            <person name="Shinjo R."/>
            <person name="Asakawa S."/>
        </authorList>
    </citation>
    <scope>NUCLEOTIDE SEQUENCE</scope>
    <source>
        <strain evidence="7">LMG27198</strain>
    </source>
</reference>
<organism evidence="7 8">
    <name type="scientific">Methylocystis echinoides</name>
    <dbReference type="NCBI Taxonomy" id="29468"/>
    <lineage>
        <taxon>Bacteria</taxon>
        <taxon>Pseudomonadati</taxon>
        <taxon>Pseudomonadota</taxon>
        <taxon>Alphaproteobacteria</taxon>
        <taxon>Hyphomicrobiales</taxon>
        <taxon>Methylocystaceae</taxon>
        <taxon>Methylocystis</taxon>
    </lineage>
</organism>
<dbReference type="Pfam" id="PF01899">
    <property type="entry name" value="MNHE"/>
    <property type="match status" value="1"/>
</dbReference>
<dbReference type="PANTHER" id="PTHR34584:SF1">
    <property type="entry name" value="NA(+)_H(+) ANTIPORTER SUBUNIT E1"/>
    <property type="match status" value="1"/>
</dbReference>
<dbReference type="RefSeq" id="WP_281805401.1">
    <property type="nucleotide sequence ID" value="NZ_BSEC01000001.1"/>
</dbReference>
<evidence type="ECO:0000313" key="8">
    <source>
        <dbReference type="Proteomes" id="UP001144323"/>
    </source>
</evidence>
<accession>A0A9W6LTT3</accession>
<evidence type="ECO:0000256" key="1">
    <source>
        <dbReference type="ARBA" id="ARBA00004651"/>
    </source>
</evidence>
<evidence type="ECO:0000256" key="6">
    <source>
        <dbReference type="ARBA" id="ARBA00023136"/>
    </source>
</evidence>
<evidence type="ECO:0000256" key="3">
    <source>
        <dbReference type="ARBA" id="ARBA00022475"/>
    </source>
</evidence>
<evidence type="ECO:0000256" key="4">
    <source>
        <dbReference type="ARBA" id="ARBA00022692"/>
    </source>
</evidence>
<keyword evidence="4" id="KW-0812">Transmembrane</keyword>
<evidence type="ECO:0000256" key="2">
    <source>
        <dbReference type="ARBA" id="ARBA00006228"/>
    </source>
</evidence>
<protein>
    <submittedName>
        <fullName evidence="7">Uncharacterized protein</fullName>
    </submittedName>
</protein>
<keyword evidence="6" id="KW-0472">Membrane</keyword>
<dbReference type="PANTHER" id="PTHR34584">
    <property type="entry name" value="NA(+)/H(+) ANTIPORTER SUBUNIT E1"/>
    <property type="match status" value="1"/>
</dbReference>
<gene>
    <name evidence="7" type="ORF">LMG27198_40520</name>
</gene>
<evidence type="ECO:0000256" key="5">
    <source>
        <dbReference type="ARBA" id="ARBA00022989"/>
    </source>
</evidence>
<sequence>MSATDQTACFFVRSLAFLCLWSVVNAVSTADLAIGAFTAGAAAWASMCLFPCRRDRPDLIAWTALLARIPVQALVAGAQVARRALDPALPLHPGWKPYETALPEGTAQDIFAAFAALLPGSVPVRRGTSGTFDIHCLDVDAPIASTLAGEEARLKTALGLEPRDG</sequence>
<dbReference type="InterPro" id="IPR002758">
    <property type="entry name" value="Cation_antiport_E"/>
</dbReference>
<comment type="subcellular location">
    <subcellularLocation>
        <location evidence="1">Cell membrane</location>
        <topology evidence="1">Multi-pass membrane protein</topology>
    </subcellularLocation>
</comment>
<comment type="caution">
    <text evidence="7">The sequence shown here is derived from an EMBL/GenBank/DDBJ whole genome shotgun (WGS) entry which is preliminary data.</text>
</comment>
<evidence type="ECO:0000313" key="7">
    <source>
        <dbReference type="EMBL" id="GLI95060.1"/>
    </source>
</evidence>